<keyword evidence="1" id="KW-0732">Signal</keyword>
<evidence type="ECO:0000313" key="3">
    <source>
        <dbReference type="Proteomes" id="UP000037600"/>
    </source>
</evidence>
<dbReference type="PROSITE" id="PS51257">
    <property type="entry name" value="PROKAR_LIPOPROTEIN"/>
    <property type="match status" value="1"/>
</dbReference>
<feature type="chain" id="PRO_5005298712" description="DUF2846 domain-containing protein" evidence="1">
    <location>
        <begin position="23"/>
        <end position="192"/>
    </location>
</feature>
<accession>A0A0J8H0E9</accession>
<dbReference type="Proteomes" id="UP000037600">
    <property type="component" value="Unassembled WGS sequence"/>
</dbReference>
<reference evidence="2 3" key="1">
    <citation type="submission" date="2015-04" db="EMBL/GenBank/DDBJ databases">
        <title>Draft Genome Sequence of the Novel Agar-Digesting Marine Bacterium Q1.</title>
        <authorList>
            <person name="Li Y."/>
            <person name="Li D."/>
            <person name="Chen G."/>
            <person name="Du Z."/>
        </authorList>
    </citation>
    <scope>NUCLEOTIDE SEQUENCE [LARGE SCALE GENOMIC DNA]</scope>
    <source>
        <strain evidence="2 3">Q1</strain>
    </source>
</reference>
<gene>
    <name evidence="2" type="ORF">XM47_02300</name>
</gene>
<comment type="caution">
    <text evidence="2">The sequence shown here is derived from an EMBL/GenBank/DDBJ whole genome shotgun (WGS) entry which is preliminary data.</text>
</comment>
<keyword evidence="3" id="KW-1185">Reference proteome</keyword>
<protein>
    <recommendedName>
        <fullName evidence="4">DUF2846 domain-containing protein</fullName>
    </recommendedName>
</protein>
<feature type="signal peptide" evidence="1">
    <location>
        <begin position="1"/>
        <end position="22"/>
    </location>
</feature>
<name>A0A0J8H0E9_9ALTE</name>
<evidence type="ECO:0000313" key="2">
    <source>
        <dbReference type="EMBL" id="KMT66949.1"/>
    </source>
</evidence>
<sequence>MKAKSIKPILFLLSFVSVIFLASCKSTIEPSPVKQVNDQNLPKGYGYLLIGLDTNAYIKEISIKSWITYVYKPDSAIDEGEYLLVSLPAGNYELTQVISGLREYSLDSKLDWSFRVIEDKINYAGHLELRELFVNEGPSWFKLNWVNKLSRAQSHIDSQYMNLSDKYLMAYSGFGVDHFNQFVSSIQASLKE</sequence>
<dbReference type="EMBL" id="LAZL01000002">
    <property type="protein sequence ID" value="KMT66949.1"/>
    <property type="molecule type" value="Genomic_DNA"/>
</dbReference>
<dbReference type="RefSeq" id="WP_048688962.1">
    <property type="nucleotide sequence ID" value="NZ_KQ130482.1"/>
</dbReference>
<evidence type="ECO:0000256" key="1">
    <source>
        <dbReference type="SAM" id="SignalP"/>
    </source>
</evidence>
<dbReference type="AlphaFoldDB" id="A0A0J8H0E9"/>
<dbReference type="OrthoDB" id="5737916at2"/>
<proteinExistence type="predicted"/>
<dbReference type="STRING" id="1513271.XM47_02300"/>
<evidence type="ECO:0008006" key="4">
    <source>
        <dbReference type="Google" id="ProtNLM"/>
    </source>
</evidence>
<organism evidence="2 3">
    <name type="scientific">Catenovulum maritimum</name>
    <dbReference type="NCBI Taxonomy" id="1513271"/>
    <lineage>
        <taxon>Bacteria</taxon>
        <taxon>Pseudomonadati</taxon>
        <taxon>Pseudomonadota</taxon>
        <taxon>Gammaproteobacteria</taxon>
        <taxon>Alteromonadales</taxon>
        <taxon>Alteromonadaceae</taxon>
        <taxon>Catenovulum</taxon>
    </lineage>
</organism>